<feature type="compositionally biased region" description="Polar residues" evidence="1">
    <location>
        <begin position="680"/>
        <end position="692"/>
    </location>
</feature>
<feature type="region of interest" description="Disordered" evidence="1">
    <location>
        <begin position="368"/>
        <end position="388"/>
    </location>
</feature>
<feature type="region of interest" description="Disordered" evidence="1">
    <location>
        <begin position="671"/>
        <end position="692"/>
    </location>
</feature>
<feature type="compositionally biased region" description="Polar residues" evidence="1">
    <location>
        <begin position="375"/>
        <end position="388"/>
    </location>
</feature>
<dbReference type="Proteomes" id="UP000887013">
    <property type="component" value="Unassembled WGS sequence"/>
</dbReference>
<protein>
    <submittedName>
        <fullName evidence="2">CID domain-containing protein</fullName>
    </submittedName>
</protein>
<gene>
    <name evidence="2" type="primary">AVEN_90790_1</name>
    <name evidence="2" type="ORF">NPIL_317941</name>
</gene>
<comment type="caution">
    <text evidence="2">The sequence shown here is derived from an EMBL/GenBank/DDBJ whole genome shotgun (WGS) entry which is preliminary data.</text>
</comment>
<dbReference type="EMBL" id="BMAW01101061">
    <property type="protein sequence ID" value="GFS97926.1"/>
    <property type="molecule type" value="Genomic_DNA"/>
</dbReference>
<keyword evidence="3" id="KW-1185">Reference proteome</keyword>
<reference evidence="2" key="1">
    <citation type="submission" date="2020-08" db="EMBL/GenBank/DDBJ databases">
        <title>Multicomponent nature underlies the extraordinary mechanical properties of spider dragline silk.</title>
        <authorList>
            <person name="Kono N."/>
            <person name="Nakamura H."/>
            <person name="Mori M."/>
            <person name="Yoshida Y."/>
            <person name="Ohtoshi R."/>
            <person name="Malay A.D."/>
            <person name="Moran D.A.P."/>
            <person name="Tomita M."/>
            <person name="Numata K."/>
            <person name="Arakawa K."/>
        </authorList>
    </citation>
    <scope>NUCLEOTIDE SEQUENCE</scope>
</reference>
<dbReference type="OrthoDB" id="6430714at2759"/>
<name>A0A8X6TC00_NEPPI</name>
<sequence>PKNFINSLKKLKNVESEIKEKEEILKYAEVPELPDLNELMEPTECLEIGKKINSYYSMLQQCLKMASQEVTARKNILKELKNSCIFYTAQYGDVKKVANAYFMYGKKLKIMEKKLSEKKSSLPSPVINNSPSFSEGMKSASPILALSPTDNFSTSKTFTRVSLSPSYKKDQVSLHGTSFSGKIPKTDFSKNFEEIEEGSKKSEQAPKQKFNKLAELFSEPKSCSNKLKEYNSSELLKNNTCKEKPTSSPQVDLEARSVCQQNNNISELNSTNVTNQQKETLKNKLQHSFHKELDTPNQRLENISDEVKKCNPIKSTGNITVGEGYVNEIDFLLEESYDSKKVKSNKSIKRKIELLLNSKGKKICTDASSEHISDSKSPVNVQTSVKNSSLKEKELSENITDHEKNLICNLEEINQKENITSHIVISENALDPKQEEELLLHSTQMEGNIMNGGNNNFPIDKNVSNLNSNIQNVIRKEINVDNCITDFSLKSEDSMQPKDTESMIKFNDSFLSSSLLSSVSSLSTEFLKNIFKKTNSNLSSDIENNNTVKKPLLEECKINPTSQSDTGSSFNNLKQSANLLENSDSKDDIKTTPLEGIKKVCSSEETSTYVDTVIKSLSQTEVHENLIKTVVDIQEDGKTGDTKIISCDKLLTDSNDPEPVKACNLKIQFSGDKSEDDNENSASKGDSLLQSNDQPIISATNEKPNLLFTLRNILHSIAEKKLSNIDPQNCVQGTPMSFEDCLKIYHALNNNDSKVSNDTNSLNTQLTLTSTKTSAANRASSDFSNQDNLEVMDMECDSDE</sequence>
<organism evidence="2 3">
    <name type="scientific">Nephila pilipes</name>
    <name type="common">Giant wood spider</name>
    <name type="synonym">Nephila maculata</name>
    <dbReference type="NCBI Taxonomy" id="299642"/>
    <lineage>
        <taxon>Eukaryota</taxon>
        <taxon>Metazoa</taxon>
        <taxon>Ecdysozoa</taxon>
        <taxon>Arthropoda</taxon>
        <taxon>Chelicerata</taxon>
        <taxon>Arachnida</taxon>
        <taxon>Araneae</taxon>
        <taxon>Araneomorphae</taxon>
        <taxon>Entelegynae</taxon>
        <taxon>Araneoidea</taxon>
        <taxon>Nephilidae</taxon>
        <taxon>Nephila</taxon>
    </lineage>
</organism>
<accession>A0A8X6TC00</accession>
<evidence type="ECO:0000256" key="1">
    <source>
        <dbReference type="SAM" id="MobiDB-lite"/>
    </source>
</evidence>
<evidence type="ECO:0000313" key="3">
    <source>
        <dbReference type="Proteomes" id="UP000887013"/>
    </source>
</evidence>
<proteinExistence type="predicted"/>
<evidence type="ECO:0000313" key="2">
    <source>
        <dbReference type="EMBL" id="GFS97926.1"/>
    </source>
</evidence>
<feature type="non-terminal residue" evidence="2">
    <location>
        <position position="1"/>
    </location>
</feature>
<dbReference type="AlphaFoldDB" id="A0A8X6TC00"/>